<protein>
    <submittedName>
        <fullName evidence="1">Uncharacterized protein</fullName>
    </submittedName>
</protein>
<organism evidence="1 2">
    <name type="scientific">Lactococcus taiwanensis</name>
    <dbReference type="NCBI Taxonomy" id="1151742"/>
    <lineage>
        <taxon>Bacteria</taxon>
        <taxon>Bacillati</taxon>
        <taxon>Bacillota</taxon>
        <taxon>Bacilli</taxon>
        <taxon>Lactobacillales</taxon>
        <taxon>Streptococcaceae</taxon>
        <taxon>Lactococcus</taxon>
    </lineage>
</organism>
<dbReference type="AlphaFoldDB" id="A0AA45KIK8"/>
<dbReference type="EMBL" id="CP070872">
    <property type="protein sequence ID" value="QSE77686.1"/>
    <property type="molecule type" value="Genomic_DNA"/>
</dbReference>
<gene>
    <name evidence="1" type="ORF">JW886_07690</name>
</gene>
<accession>A0AA45KIK8</accession>
<evidence type="ECO:0000313" key="2">
    <source>
        <dbReference type="Proteomes" id="UP000663608"/>
    </source>
</evidence>
<dbReference type="RefSeq" id="WP_205872519.1">
    <property type="nucleotide sequence ID" value="NZ_CP070872.1"/>
</dbReference>
<dbReference type="KEGG" id="lti:JW886_07690"/>
<proteinExistence type="predicted"/>
<name>A0AA45KIK8_9LACT</name>
<sequence>MAYRYIVERETGEILFDLFHDLITQNLKALKRIAKRLNAVLRWKREMIMNQKKKYHKCIICGDYTDTDLEFEDGTFICESCAQSQCDLADY</sequence>
<keyword evidence="2" id="KW-1185">Reference proteome</keyword>
<evidence type="ECO:0000313" key="1">
    <source>
        <dbReference type="EMBL" id="QSE77686.1"/>
    </source>
</evidence>
<dbReference type="Proteomes" id="UP000663608">
    <property type="component" value="Chromosome"/>
</dbReference>
<reference evidence="1 2" key="1">
    <citation type="submission" date="2021-02" db="EMBL/GenBank/DDBJ databases">
        <title>Complete genome sequence of Lactococcus lactis strain K_LL004.</title>
        <authorList>
            <person name="Kim H.B."/>
        </authorList>
    </citation>
    <scope>NUCLEOTIDE SEQUENCE [LARGE SCALE GENOMIC DNA]</scope>
    <source>
        <strain evidence="1 2">K_LL004</strain>
    </source>
</reference>